<dbReference type="EMBL" id="PDBW01000001">
    <property type="protein sequence ID" value="PFH01818.1"/>
    <property type="molecule type" value="Genomic_DNA"/>
</dbReference>
<accession>A0AB36TDB9</accession>
<reference evidence="2 3" key="1">
    <citation type="submission" date="2017-09" db="EMBL/GenBank/DDBJ databases">
        <title>Evaluation of Pacific Biosciences Sequencing Technology to Finishing C. thermocellum Genome Sequences.</title>
        <authorList>
            <person name="Brown S."/>
        </authorList>
    </citation>
    <scope>NUCLEOTIDE SEQUENCE [LARGE SCALE GENOMIC DNA]</scope>
    <source>
        <strain evidence="2 3">AD2</strain>
    </source>
</reference>
<gene>
    <name evidence="2" type="ORF">M972_11562</name>
</gene>
<dbReference type="AlphaFoldDB" id="A0AB36TDB9"/>
<dbReference type="GeneID" id="35803949"/>
<feature type="region of interest" description="Disordered" evidence="1">
    <location>
        <begin position="1"/>
        <end position="28"/>
    </location>
</feature>
<protein>
    <submittedName>
        <fullName evidence="2">Uncharacterized protein</fullName>
    </submittedName>
</protein>
<evidence type="ECO:0000313" key="3">
    <source>
        <dbReference type="Proteomes" id="UP000223596"/>
    </source>
</evidence>
<proteinExistence type="predicted"/>
<evidence type="ECO:0000256" key="1">
    <source>
        <dbReference type="SAM" id="MobiDB-lite"/>
    </source>
</evidence>
<comment type="caution">
    <text evidence="2">The sequence shown here is derived from an EMBL/GenBank/DDBJ whole genome shotgun (WGS) entry which is preliminary data.</text>
</comment>
<name>A0AB36TDB9_ACETH</name>
<organism evidence="2 3">
    <name type="scientific">Acetivibrio thermocellus AD2</name>
    <dbReference type="NCBI Taxonomy" id="1138384"/>
    <lineage>
        <taxon>Bacteria</taxon>
        <taxon>Bacillati</taxon>
        <taxon>Bacillota</taxon>
        <taxon>Clostridia</taxon>
        <taxon>Eubacteriales</taxon>
        <taxon>Oscillospiraceae</taxon>
        <taxon>Acetivibrio</taxon>
    </lineage>
</organism>
<sequence>MKNHQKHDKLFINTISPPNEVKHVSGKPVGDAGKDPFCVYNHQRHAAGSIIENKDGSKTICTKDGSWQNIKKD</sequence>
<dbReference type="RefSeq" id="WP_003514922.1">
    <property type="nucleotide sequence ID" value="NZ_CP013828.1"/>
</dbReference>
<evidence type="ECO:0000313" key="2">
    <source>
        <dbReference type="EMBL" id="PFH01818.1"/>
    </source>
</evidence>
<dbReference type="Proteomes" id="UP000223596">
    <property type="component" value="Unassembled WGS sequence"/>
</dbReference>